<proteinExistence type="predicted"/>
<dbReference type="Proteomes" id="UP000266673">
    <property type="component" value="Unassembled WGS sequence"/>
</dbReference>
<accession>A0A397W7T8</accession>
<evidence type="ECO:0000313" key="1">
    <source>
        <dbReference type="EMBL" id="RIB30338.1"/>
    </source>
</evidence>
<dbReference type="STRING" id="44941.A0A397W7T8"/>
<protein>
    <submittedName>
        <fullName evidence="1">Uncharacterized protein</fullName>
    </submittedName>
</protein>
<gene>
    <name evidence="1" type="ORF">C2G38_2238284</name>
</gene>
<dbReference type="OrthoDB" id="428577at2759"/>
<dbReference type="AlphaFoldDB" id="A0A397W7T8"/>
<comment type="caution">
    <text evidence="1">The sequence shown here is derived from an EMBL/GenBank/DDBJ whole genome shotgun (WGS) entry which is preliminary data.</text>
</comment>
<evidence type="ECO:0000313" key="2">
    <source>
        <dbReference type="Proteomes" id="UP000266673"/>
    </source>
</evidence>
<reference evidence="1 2" key="1">
    <citation type="submission" date="2018-06" db="EMBL/GenBank/DDBJ databases">
        <title>Comparative genomics reveals the genomic features of Rhizophagus irregularis, R. cerebriforme, R. diaphanum and Gigaspora rosea, and their symbiotic lifestyle signature.</title>
        <authorList>
            <person name="Morin E."/>
            <person name="San Clemente H."/>
            <person name="Chen E.C.H."/>
            <person name="De La Providencia I."/>
            <person name="Hainaut M."/>
            <person name="Kuo A."/>
            <person name="Kohler A."/>
            <person name="Murat C."/>
            <person name="Tang N."/>
            <person name="Roy S."/>
            <person name="Loubradou J."/>
            <person name="Henrissat B."/>
            <person name="Grigoriev I.V."/>
            <person name="Corradi N."/>
            <person name="Roux C."/>
            <person name="Martin F.M."/>
        </authorList>
    </citation>
    <scope>NUCLEOTIDE SEQUENCE [LARGE SCALE GENOMIC DNA]</scope>
    <source>
        <strain evidence="1 2">DAOM 194757</strain>
    </source>
</reference>
<dbReference type="EMBL" id="QKWP01000014">
    <property type="protein sequence ID" value="RIB30338.1"/>
    <property type="molecule type" value="Genomic_DNA"/>
</dbReference>
<name>A0A397W7T8_9GLOM</name>
<keyword evidence="2" id="KW-1185">Reference proteome</keyword>
<organism evidence="1 2">
    <name type="scientific">Gigaspora rosea</name>
    <dbReference type="NCBI Taxonomy" id="44941"/>
    <lineage>
        <taxon>Eukaryota</taxon>
        <taxon>Fungi</taxon>
        <taxon>Fungi incertae sedis</taxon>
        <taxon>Mucoromycota</taxon>
        <taxon>Glomeromycotina</taxon>
        <taxon>Glomeromycetes</taxon>
        <taxon>Diversisporales</taxon>
        <taxon>Gigasporaceae</taxon>
        <taxon>Gigaspora</taxon>
    </lineage>
</organism>
<sequence>MYPEIEVTEDGGYDRWLGTDKDACVSISENGNLLCKGKRFLYGHGIYSTPDIHVAERFAQEPMLKGEKICHGIPELSKSWHFQRFRATNIGLPKAMRNLY</sequence>